<proteinExistence type="predicted"/>
<accession>W2KAJ9</accession>
<dbReference type="EMBL" id="KI682517">
    <property type="protein sequence ID" value="ETL81405.1"/>
    <property type="molecule type" value="Genomic_DNA"/>
</dbReference>
<gene>
    <name evidence="1" type="ORF">L917_18250</name>
</gene>
<reference evidence="1" key="1">
    <citation type="submission" date="2013-11" db="EMBL/GenBank/DDBJ databases">
        <title>The Genome Sequence of Phytophthora parasitica CHvinca01.</title>
        <authorList>
            <consortium name="The Broad Institute Genomics Platform"/>
            <person name="Russ C."/>
            <person name="Tyler B."/>
            <person name="Panabieres F."/>
            <person name="Shan W."/>
            <person name="Tripathy S."/>
            <person name="Grunwald N."/>
            <person name="Machado M."/>
            <person name="Johnson C.S."/>
            <person name="Arredondo F."/>
            <person name="Hong C."/>
            <person name="Coffey M."/>
            <person name="Young S.K."/>
            <person name="Zeng Q."/>
            <person name="Gargeya S."/>
            <person name="Fitzgerald M."/>
            <person name="Abouelleil A."/>
            <person name="Alvarado L."/>
            <person name="Chapman S.B."/>
            <person name="Gainer-Dewar J."/>
            <person name="Goldberg J."/>
            <person name="Griggs A."/>
            <person name="Gujja S."/>
            <person name="Hansen M."/>
            <person name="Howarth C."/>
            <person name="Imamovic A."/>
            <person name="Ireland A."/>
            <person name="Larimer J."/>
            <person name="McCowan C."/>
            <person name="Murphy C."/>
            <person name="Pearson M."/>
            <person name="Poon T.W."/>
            <person name="Priest M."/>
            <person name="Roberts A."/>
            <person name="Saif S."/>
            <person name="Shea T."/>
            <person name="Sykes S."/>
            <person name="Wortman J."/>
            <person name="Nusbaum C."/>
            <person name="Birren B."/>
        </authorList>
    </citation>
    <scope>NUCLEOTIDE SEQUENCE [LARGE SCALE GENOMIC DNA]</scope>
    <source>
        <strain evidence="1">CHvinca01</strain>
    </source>
</reference>
<organism evidence="1">
    <name type="scientific">Phytophthora nicotianae</name>
    <name type="common">Potato buckeye rot agent</name>
    <name type="synonym">Phytophthora parasitica</name>
    <dbReference type="NCBI Taxonomy" id="4792"/>
    <lineage>
        <taxon>Eukaryota</taxon>
        <taxon>Sar</taxon>
        <taxon>Stramenopiles</taxon>
        <taxon>Oomycota</taxon>
        <taxon>Peronosporomycetes</taxon>
        <taxon>Peronosporales</taxon>
        <taxon>Peronosporaceae</taxon>
        <taxon>Phytophthora</taxon>
    </lineage>
</organism>
<dbReference type="AlphaFoldDB" id="W2KAJ9"/>
<sequence length="30" mass="3460">MGTLLDPHEKNLEQVQSLMKQLTQAAKLFF</sequence>
<evidence type="ECO:0000313" key="1">
    <source>
        <dbReference type="EMBL" id="ETL81405.1"/>
    </source>
</evidence>
<dbReference type="Proteomes" id="UP000054423">
    <property type="component" value="Unassembled WGS sequence"/>
</dbReference>
<name>W2KAJ9_PHYNI</name>
<protein>
    <submittedName>
        <fullName evidence="1">Uncharacterized protein</fullName>
    </submittedName>
</protein>